<gene>
    <name evidence="3" type="ORF">A6122_0351</name>
</gene>
<sequence>MRDAAGLTREDIAGLSQEQEFARVSERYAHLEALLAEAQHQISDADWEWISVDWLPFGGLGAVGGGLPGATENNSYYFAASRVLEVPGGSDDEAGLEPMRSYVVSKGWDYYTREMTGERDLWAQTGDGWWVNWSVRENGRYSLEVVSELFWSNDATELIIAIGGRSTTVAPVSSPPGVVIPFPKWEDSFTRPPIMRPPPTPPPTSPVPPE</sequence>
<evidence type="ECO:0000256" key="1">
    <source>
        <dbReference type="SAM" id="Coils"/>
    </source>
</evidence>
<dbReference type="PATRIC" id="fig|33888.3.peg.403"/>
<dbReference type="Proteomes" id="UP000077071">
    <property type="component" value="Chromosome"/>
</dbReference>
<feature type="region of interest" description="Disordered" evidence="2">
    <location>
        <begin position="189"/>
        <end position="210"/>
    </location>
</feature>
<proteinExistence type="predicted"/>
<dbReference type="RefSeq" id="WP_068250895.1">
    <property type="nucleotide sequence ID" value="NZ_CP015515.1"/>
</dbReference>
<dbReference type="OrthoDB" id="5017720at2"/>
<evidence type="ECO:0000313" key="3">
    <source>
        <dbReference type="EMBL" id="AND15511.1"/>
    </source>
</evidence>
<dbReference type="KEGG" id="rtn:A6122_0351"/>
<dbReference type="EMBL" id="CP015515">
    <property type="protein sequence ID" value="AND15511.1"/>
    <property type="molecule type" value="Genomic_DNA"/>
</dbReference>
<keyword evidence="1" id="KW-0175">Coiled coil</keyword>
<accession>A0A161IYN4</accession>
<protein>
    <submittedName>
        <fullName evidence="3">Uncharacterized protein</fullName>
    </submittedName>
</protein>
<feature type="compositionally biased region" description="Pro residues" evidence="2">
    <location>
        <begin position="194"/>
        <end position="210"/>
    </location>
</feature>
<keyword evidence="4" id="KW-1185">Reference proteome</keyword>
<evidence type="ECO:0000256" key="2">
    <source>
        <dbReference type="SAM" id="MobiDB-lite"/>
    </source>
</evidence>
<reference evidence="3 4" key="1">
    <citation type="submission" date="2016-05" db="EMBL/GenBank/DDBJ databases">
        <title>Complete genome sequence of Rathayibacter tritici NCPPB 1953.</title>
        <authorList>
            <person name="Park J."/>
            <person name="Lee H.-H."/>
            <person name="Lee S.-W."/>
            <person name="Seo Y.-S."/>
        </authorList>
    </citation>
    <scope>NUCLEOTIDE SEQUENCE [LARGE SCALE GENOMIC DNA]</scope>
    <source>
        <strain evidence="3 4">NCPPB 1953</strain>
    </source>
</reference>
<feature type="coiled-coil region" evidence="1">
    <location>
        <begin position="21"/>
        <end position="48"/>
    </location>
</feature>
<evidence type="ECO:0000313" key="4">
    <source>
        <dbReference type="Proteomes" id="UP000077071"/>
    </source>
</evidence>
<name>A0A161IYN4_9MICO</name>
<organism evidence="3 4">
    <name type="scientific">Rathayibacter tritici</name>
    <dbReference type="NCBI Taxonomy" id="33888"/>
    <lineage>
        <taxon>Bacteria</taxon>
        <taxon>Bacillati</taxon>
        <taxon>Actinomycetota</taxon>
        <taxon>Actinomycetes</taxon>
        <taxon>Micrococcales</taxon>
        <taxon>Microbacteriaceae</taxon>
        <taxon>Rathayibacter</taxon>
    </lineage>
</organism>
<dbReference type="AlphaFoldDB" id="A0A161IYN4"/>